<protein>
    <submittedName>
        <fullName evidence="2">Uncharacterized protein</fullName>
    </submittedName>
</protein>
<feature type="transmembrane region" description="Helical" evidence="1">
    <location>
        <begin position="61"/>
        <end position="81"/>
    </location>
</feature>
<keyword evidence="1" id="KW-0812">Transmembrane</keyword>
<gene>
    <name evidence="2" type="ORF">SDC9_33255</name>
</gene>
<dbReference type="Pfam" id="PF18895">
    <property type="entry name" value="T4SS_pilin"/>
    <property type="match status" value="1"/>
</dbReference>
<keyword evidence="1" id="KW-1133">Transmembrane helix</keyword>
<organism evidence="2">
    <name type="scientific">bioreactor metagenome</name>
    <dbReference type="NCBI Taxonomy" id="1076179"/>
    <lineage>
        <taxon>unclassified sequences</taxon>
        <taxon>metagenomes</taxon>
        <taxon>ecological metagenomes</taxon>
    </lineage>
</organism>
<accession>A0A644V894</accession>
<sequence>MELIDKTAAAILSDFVNPAVYLLSALAFVWFLYGVGKFLWARYKADESGVKKGKQHMLWGLIGLIIVFSASAIYEFITGFFN</sequence>
<name>A0A644V894_9ZZZZ</name>
<keyword evidence="1" id="KW-0472">Membrane</keyword>
<reference evidence="2" key="1">
    <citation type="submission" date="2019-08" db="EMBL/GenBank/DDBJ databases">
        <authorList>
            <person name="Kucharzyk K."/>
            <person name="Murdoch R.W."/>
            <person name="Higgins S."/>
            <person name="Loffler F."/>
        </authorList>
    </citation>
    <scope>NUCLEOTIDE SEQUENCE</scope>
</reference>
<feature type="transmembrane region" description="Helical" evidence="1">
    <location>
        <begin position="20"/>
        <end position="40"/>
    </location>
</feature>
<evidence type="ECO:0000256" key="1">
    <source>
        <dbReference type="SAM" id="Phobius"/>
    </source>
</evidence>
<evidence type="ECO:0000313" key="2">
    <source>
        <dbReference type="EMBL" id="MPL87255.1"/>
    </source>
</evidence>
<proteinExistence type="predicted"/>
<dbReference type="InterPro" id="IPR043993">
    <property type="entry name" value="T4SS_pilin"/>
</dbReference>
<dbReference type="AlphaFoldDB" id="A0A644V894"/>
<comment type="caution">
    <text evidence="2">The sequence shown here is derived from an EMBL/GenBank/DDBJ whole genome shotgun (WGS) entry which is preliminary data.</text>
</comment>
<dbReference type="EMBL" id="VSSQ01000235">
    <property type="protein sequence ID" value="MPL87255.1"/>
    <property type="molecule type" value="Genomic_DNA"/>
</dbReference>